<gene>
    <name evidence="1" type="ORF">NTGZN8_250019</name>
</gene>
<sequence length="47" mass="4832">MTLARPYAETPPLQASQAKKSQLIKVGILLIGGGVATGVKPILINAC</sequence>
<dbReference type="Proteomes" id="UP000675882">
    <property type="component" value="Unassembled WGS sequence"/>
</dbReference>
<dbReference type="EMBL" id="CAJNBL010000018">
    <property type="protein sequence ID" value="CAE6715221.1"/>
    <property type="molecule type" value="Genomic_DNA"/>
</dbReference>
<protein>
    <submittedName>
        <fullName evidence="1">Uncharacterized protein</fullName>
    </submittedName>
</protein>
<evidence type="ECO:0000313" key="1">
    <source>
        <dbReference type="EMBL" id="CAE6715221.1"/>
    </source>
</evidence>
<comment type="caution">
    <text evidence="1">The sequence shown here is derived from an EMBL/GenBank/DDBJ whole genome shotgun (WGS) entry which is preliminary data.</text>
</comment>
<name>A0A916BC70_9PROT</name>
<dbReference type="AlphaFoldDB" id="A0A916BC70"/>
<evidence type="ECO:0000313" key="2">
    <source>
        <dbReference type="Proteomes" id="UP000675882"/>
    </source>
</evidence>
<proteinExistence type="predicted"/>
<accession>A0A916BC70</accession>
<reference evidence="1" key="1">
    <citation type="submission" date="2021-02" db="EMBL/GenBank/DDBJ databases">
        <authorList>
            <person name="Han P."/>
        </authorList>
    </citation>
    <scope>NUCLEOTIDE SEQUENCE</scope>
    <source>
        <strain evidence="1">Candidatus Nitrotoga sp. ZN8</strain>
    </source>
</reference>
<keyword evidence="2" id="KW-1185">Reference proteome</keyword>
<organism evidence="1 2">
    <name type="scientific">Candidatus Nitrotoga fabula</name>
    <dbReference type="NCBI Taxonomy" id="2182327"/>
    <lineage>
        <taxon>Bacteria</taxon>
        <taxon>Pseudomonadati</taxon>
        <taxon>Pseudomonadota</taxon>
        <taxon>Betaproteobacteria</taxon>
        <taxon>Nitrosomonadales</taxon>
        <taxon>Gallionellaceae</taxon>
        <taxon>Candidatus Nitrotoga</taxon>
    </lineage>
</organism>